<comment type="caution">
    <text evidence="2">The sequence shown here is derived from an EMBL/GenBank/DDBJ whole genome shotgun (WGS) entry which is preliminary data.</text>
</comment>
<organism evidence="2 3">
    <name type="scientific">Actinomycetospora termitidis</name>
    <dbReference type="NCBI Taxonomy" id="3053470"/>
    <lineage>
        <taxon>Bacteria</taxon>
        <taxon>Bacillati</taxon>
        <taxon>Actinomycetota</taxon>
        <taxon>Actinomycetes</taxon>
        <taxon>Pseudonocardiales</taxon>
        <taxon>Pseudonocardiaceae</taxon>
        <taxon>Actinomycetospora</taxon>
    </lineage>
</organism>
<dbReference type="RefSeq" id="WP_286051132.1">
    <property type="nucleotide sequence ID" value="NZ_JASVWF010000001.1"/>
</dbReference>
<evidence type="ECO:0000256" key="1">
    <source>
        <dbReference type="SAM" id="MobiDB-lite"/>
    </source>
</evidence>
<evidence type="ECO:0000313" key="2">
    <source>
        <dbReference type="EMBL" id="MDL5155037.1"/>
    </source>
</evidence>
<keyword evidence="3" id="KW-1185">Reference proteome</keyword>
<reference evidence="2 3" key="1">
    <citation type="submission" date="2023-06" db="EMBL/GenBank/DDBJ databases">
        <title>Actinomycetospora Odt1-22.</title>
        <authorList>
            <person name="Supong K."/>
        </authorList>
    </citation>
    <scope>NUCLEOTIDE SEQUENCE [LARGE SCALE GENOMIC DNA]</scope>
    <source>
        <strain evidence="2 3">Odt1-22</strain>
    </source>
</reference>
<sequence>MTLGEHAREDLGAEVPELLVIVGSVADAQALGPLGRPGQDVEGEPVRPVLVATGPDPLEVDAALDDLGAPAGRLLLLDGPSATWAEEAARLVVRLDALIAGEPPAGVVVRGGTEAALAAARSAVNAGIPLLHLSAEPDDARSAVTAAVVAELAAWQTSPAGGLPYPSELDLVVHRRLTPAAARPRHSGDQTVVRMPSGRGSRSLSA</sequence>
<evidence type="ECO:0000313" key="3">
    <source>
        <dbReference type="Proteomes" id="UP001231924"/>
    </source>
</evidence>
<dbReference type="Proteomes" id="UP001231924">
    <property type="component" value="Unassembled WGS sequence"/>
</dbReference>
<dbReference type="SUPFAM" id="SSF53756">
    <property type="entry name" value="UDP-Glycosyltransferase/glycogen phosphorylase"/>
    <property type="match status" value="1"/>
</dbReference>
<protein>
    <submittedName>
        <fullName evidence="2">Uncharacterized protein</fullName>
    </submittedName>
</protein>
<proteinExistence type="predicted"/>
<gene>
    <name evidence="2" type="ORF">QRT03_03645</name>
</gene>
<dbReference type="Gene3D" id="3.40.50.2000">
    <property type="entry name" value="Glycogen Phosphorylase B"/>
    <property type="match status" value="1"/>
</dbReference>
<dbReference type="EMBL" id="JASVWF010000001">
    <property type="protein sequence ID" value="MDL5155037.1"/>
    <property type="molecule type" value="Genomic_DNA"/>
</dbReference>
<accession>A0ABT7M4S6</accession>
<feature type="region of interest" description="Disordered" evidence="1">
    <location>
        <begin position="180"/>
        <end position="206"/>
    </location>
</feature>
<name>A0ABT7M4S6_9PSEU</name>